<evidence type="ECO:0000313" key="2">
    <source>
        <dbReference type="Proteomes" id="UP000239724"/>
    </source>
</evidence>
<protein>
    <submittedName>
        <fullName evidence="1">Uncharacterized protein</fullName>
    </submittedName>
</protein>
<gene>
    <name evidence="1" type="ORF">CCS01_12460</name>
</gene>
<accession>A0A2S6NHN1</accession>
<dbReference type="RefSeq" id="WP_104519179.1">
    <property type="nucleotide sequence ID" value="NZ_NHRY01000129.1"/>
</dbReference>
<keyword evidence="2" id="KW-1185">Reference proteome</keyword>
<reference evidence="1 2" key="1">
    <citation type="journal article" date="2018" name="Arch. Microbiol.">
        <title>New insights into the metabolic potential of the phototrophic purple bacterium Rhodopila globiformis DSM 161(T) from its draft genome sequence and evidence for a vanadium-dependent nitrogenase.</title>
        <authorList>
            <person name="Imhoff J.F."/>
            <person name="Rahn T."/>
            <person name="Kunzel S."/>
            <person name="Neulinger S.C."/>
        </authorList>
    </citation>
    <scope>NUCLEOTIDE SEQUENCE [LARGE SCALE GENOMIC DNA]</scope>
    <source>
        <strain evidence="1 2">DSM 161</strain>
    </source>
</reference>
<dbReference type="AlphaFoldDB" id="A0A2S6NHN1"/>
<dbReference type="EMBL" id="NHRY01000129">
    <property type="protein sequence ID" value="PPQ34104.1"/>
    <property type="molecule type" value="Genomic_DNA"/>
</dbReference>
<proteinExistence type="predicted"/>
<name>A0A2S6NHN1_RHOGL</name>
<comment type="caution">
    <text evidence="1">The sequence shown here is derived from an EMBL/GenBank/DDBJ whole genome shotgun (WGS) entry which is preliminary data.</text>
</comment>
<sequence length="174" mass="18464">MDSQLCSRIHEAIQARRGTPMNLMVPMSVITWVCTQEAMRCRGRRLMRKWVIASMLVATADLAACAPPREIIDLSLTPQATLDAMAQIPIVPLGVPGPFGAMSVGPVLGYGCSWTASGAADAAVRQLQIKALNMQAIAVVDVLITPADSGPCRLGYRATASGMARAATSSPRVW</sequence>
<dbReference type="Proteomes" id="UP000239724">
    <property type="component" value="Unassembled WGS sequence"/>
</dbReference>
<evidence type="ECO:0000313" key="1">
    <source>
        <dbReference type="EMBL" id="PPQ34104.1"/>
    </source>
</evidence>
<organism evidence="1 2">
    <name type="scientific">Rhodopila globiformis</name>
    <name type="common">Rhodopseudomonas globiformis</name>
    <dbReference type="NCBI Taxonomy" id="1071"/>
    <lineage>
        <taxon>Bacteria</taxon>
        <taxon>Pseudomonadati</taxon>
        <taxon>Pseudomonadota</taxon>
        <taxon>Alphaproteobacteria</taxon>
        <taxon>Acetobacterales</taxon>
        <taxon>Acetobacteraceae</taxon>
        <taxon>Rhodopila</taxon>
    </lineage>
</organism>